<evidence type="ECO:0000259" key="14">
    <source>
        <dbReference type="PROSITE" id="PS50261"/>
    </source>
</evidence>
<evidence type="ECO:0000256" key="4">
    <source>
        <dbReference type="ARBA" id="ARBA00022692"/>
    </source>
</evidence>
<dbReference type="GO" id="GO:0007224">
    <property type="term" value="P:smoothened signaling pathway"/>
    <property type="evidence" value="ECO:0007669"/>
    <property type="project" value="TreeGrafter"/>
</dbReference>
<dbReference type="Gene3D" id="1.20.1070.10">
    <property type="entry name" value="Rhodopsin 7-helix transmembrane proteins"/>
    <property type="match status" value="1"/>
</dbReference>
<feature type="transmembrane region" description="Helical" evidence="11">
    <location>
        <begin position="336"/>
        <end position="355"/>
    </location>
</feature>
<keyword evidence="7 9" id="KW-1015">Disulfide bond</keyword>
<feature type="domain" description="FZ" evidence="13">
    <location>
        <begin position="34"/>
        <end position="158"/>
    </location>
</feature>
<reference evidence="15 16" key="1">
    <citation type="journal article" date="2018" name="Gigascience">
        <title>Genomes of trombidid mites reveal novel predicted allergens and laterally-transferred genes associated with secondary metabolism.</title>
        <authorList>
            <person name="Dong X."/>
            <person name="Chaisiri K."/>
            <person name="Xia D."/>
            <person name="Armstrong S.D."/>
            <person name="Fang Y."/>
            <person name="Donnelly M.J."/>
            <person name="Kadowaki T."/>
            <person name="McGarry J.W."/>
            <person name="Darby A.C."/>
            <person name="Makepeace B.L."/>
        </authorList>
    </citation>
    <scope>NUCLEOTIDE SEQUENCE [LARGE SCALE GENOMIC DNA]</scope>
    <source>
        <strain evidence="15">UoL-UT</strain>
    </source>
</reference>
<evidence type="ECO:0000256" key="12">
    <source>
        <dbReference type="SAM" id="SignalP"/>
    </source>
</evidence>
<evidence type="ECO:0000256" key="1">
    <source>
        <dbReference type="ARBA" id="ARBA00004141"/>
    </source>
</evidence>
<dbReference type="Gene3D" id="1.10.2000.10">
    <property type="entry name" value="Frizzled cysteine-rich domain"/>
    <property type="match status" value="1"/>
</dbReference>
<feature type="chain" id="PRO_5019585359" evidence="12">
    <location>
        <begin position="18"/>
        <end position="1048"/>
    </location>
</feature>
<feature type="disulfide bond" evidence="9">
    <location>
        <begin position="121"/>
        <end position="145"/>
    </location>
</feature>
<dbReference type="EMBL" id="NCKV01004635">
    <property type="protein sequence ID" value="RWS24631.1"/>
    <property type="molecule type" value="Genomic_DNA"/>
</dbReference>
<comment type="caution">
    <text evidence="9">Lacks conserved residue(s) required for the propagation of feature annotation.</text>
</comment>
<dbReference type="GO" id="GO:0007389">
    <property type="term" value="P:pattern specification process"/>
    <property type="evidence" value="ECO:0007669"/>
    <property type="project" value="TreeGrafter"/>
</dbReference>
<evidence type="ECO:0000256" key="9">
    <source>
        <dbReference type="PROSITE-ProRule" id="PRU00090"/>
    </source>
</evidence>
<evidence type="ECO:0000313" key="16">
    <source>
        <dbReference type="Proteomes" id="UP000288716"/>
    </source>
</evidence>
<feature type="domain" description="G-protein coupled receptors family 2 profile 2" evidence="14">
    <location>
        <begin position="208"/>
        <end position="470"/>
    </location>
</feature>
<dbReference type="PROSITE" id="PS50038">
    <property type="entry name" value="FZ"/>
    <property type="match status" value="1"/>
</dbReference>
<comment type="similarity">
    <text evidence="2">Belongs to the G-protein coupled receptor Fz/Smo family.</text>
</comment>
<evidence type="ECO:0000256" key="10">
    <source>
        <dbReference type="SAM" id="MobiDB-lite"/>
    </source>
</evidence>
<feature type="compositionally biased region" description="Basic residues" evidence="10">
    <location>
        <begin position="1030"/>
        <end position="1042"/>
    </location>
</feature>
<organism evidence="15 16">
    <name type="scientific">Leptotrombidium deliense</name>
    <dbReference type="NCBI Taxonomy" id="299467"/>
    <lineage>
        <taxon>Eukaryota</taxon>
        <taxon>Metazoa</taxon>
        <taxon>Ecdysozoa</taxon>
        <taxon>Arthropoda</taxon>
        <taxon>Chelicerata</taxon>
        <taxon>Arachnida</taxon>
        <taxon>Acari</taxon>
        <taxon>Acariformes</taxon>
        <taxon>Trombidiformes</taxon>
        <taxon>Prostigmata</taxon>
        <taxon>Anystina</taxon>
        <taxon>Parasitengona</taxon>
        <taxon>Trombiculoidea</taxon>
        <taxon>Trombiculidae</taxon>
        <taxon>Leptotrombidium</taxon>
    </lineage>
</organism>
<dbReference type="InterPro" id="IPR000539">
    <property type="entry name" value="Frizzled/Smoothened_7TM"/>
</dbReference>
<dbReference type="STRING" id="299467.A0A443SAP4"/>
<dbReference type="Pfam" id="PF01392">
    <property type="entry name" value="Fz"/>
    <property type="match status" value="1"/>
</dbReference>
<dbReference type="AlphaFoldDB" id="A0A443SAP4"/>
<keyword evidence="12" id="KW-0732">Signal</keyword>
<evidence type="ECO:0000313" key="15">
    <source>
        <dbReference type="EMBL" id="RWS24631.1"/>
    </source>
</evidence>
<feature type="transmembrane region" description="Helical" evidence="11">
    <location>
        <begin position="375"/>
        <end position="395"/>
    </location>
</feature>
<protein>
    <submittedName>
        <fullName evidence="15">Smoothened-like protein</fullName>
    </submittedName>
</protein>
<dbReference type="GO" id="GO:0005886">
    <property type="term" value="C:plasma membrane"/>
    <property type="evidence" value="ECO:0007669"/>
    <property type="project" value="TreeGrafter"/>
</dbReference>
<keyword evidence="16" id="KW-1185">Reference proteome</keyword>
<sequence>MNAFWIHLFACILCVRGNYNDGAFTSNSLNKACRRDTQCEYLKNNTCLDVILPYKYTSLKYEFGEIKFKSQNEVHEYLAKWKVLKGIPRCWVKLQSLLCTALLPKCDENNHYDHAPSQELCRLALSPCGIIAQNFGHQIAPFFQCNDSSLFPSSCKNEYTNLMFNSTAVKCNLPLVASNDSSIGYPEIEGCALQCEDVLYTNEEHKQVESFIFKGSLLSFMCTLFCVLTFIIDWKSSNRYPPVIIFYINICIMITNIGWLFQFMITDGKSTIVCREDKTLRYGSSASDGYCPLVFFLIYYFSMAALAWFVILAFAWDRFFRRVNSFREREVKSVAYYHLGAWCLPVILILIIIISNQIDGNSMLGICFVGFKNGWMRVIFVLIPLTVGILIGSFYMNKCMITLMKAKASTAMVSKSRVYSKIKCNVIRIGLFVLFAIGSLICTFICHLYEYFNYDKWNKALHNSIICSLNITSTLNAHYNTESTSSECRVPNRPNITYVYAQLIVIFGVGIATSSWVWTRATIASWRRCYRKKCPGNVDGPVRLKKHEVISKAWNRREAISKGCYSPSFQSVHEDPVAMNLTSAASQELSSTWANAFPNLLSRRGGITECANYNHYLNSYTLNNNQSSISDLSQQRCSFDSFVSRRDSQASLEQDLAAIVRHQRRKTKKERERSFRGHRRSIRLALTGRRGSDTSSQSIASHPFLMRAQETVTKSTSTGDLQQTPSVFPPLTVPTFPTMHMLPTQPILTSSIAHYANVSNSTYPALTPTVTHVQHQKPPKPQVLNHPFTHGMSQQSDSLVNPFEEKRRAGSDAFDAFSPFESQQTSDSIPTALPMNSNLSFGNFNSFGNYQYSQPSYPYFTGIPPFFPTQNMLSNQNNQFPNFVGNLPVFTSTPPMQQPPQFTSFPFGYQMPNNTQHSNLEDLQATIREREEFLHLIAPVDSSSEVGEFFPIHLSDSDANDAPISSNYDVTATQQLVDERIQRVEAEAAARDGIYDDYEECDNENDENSKDNKHFLPLRRNGTLRGSKTDKKKKKALKRNLAKRFEVK</sequence>
<dbReference type="PANTHER" id="PTHR11309">
    <property type="entry name" value="FRIZZLED"/>
    <property type="match status" value="1"/>
</dbReference>
<dbReference type="Pfam" id="PF01534">
    <property type="entry name" value="Frizzled"/>
    <property type="match status" value="1"/>
</dbReference>
<dbReference type="InterPro" id="IPR036790">
    <property type="entry name" value="Frizzled_dom_sf"/>
</dbReference>
<evidence type="ECO:0000256" key="7">
    <source>
        <dbReference type="ARBA" id="ARBA00023157"/>
    </source>
</evidence>
<feature type="region of interest" description="Disordered" evidence="10">
    <location>
        <begin position="1002"/>
        <end position="1048"/>
    </location>
</feature>
<dbReference type="InterPro" id="IPR017981">
    <property type="entry name" value="GPCR_2-like_7TM"/>
</dbReference>
<dbReference type="GO" id="GO:0005113">
    <property type="term" value="F:patched binding"/>
    <property type="evidence" value="ECO:0007669"/>
    <property type="project" value="TreeGrafter"/>
</dbReference>
<keyword evidence="8" id="KW-0675">Receptor</keyword>
<feature type="transmembrane region" description="Helical" evidence="11">
    <location>
        <begin position="426"/>
        <end position="452"/>
    </location>
</feature>
<evidence type="ECO:0000256" key="3">
    <source>
        <dbReference type="ARBA" id="ARBA00022473"/>
    </source>
</evidence>
<feature type="transmembrane region" description="Helical" evidence="11">
    <location>
        <begin position="293"/>
        <end position="316"/>
    </location>
</feature>
<comment type="subcellular location">
    <subcellularLocation>
        <location evidence="1">Membrane</location>
        <topology evidence="1">Multi-pass membrane protein</topology>
    </subcellularLocation>
</comment>
<dbReference type="PROSITE" id="PS50261">
    <property type="entry name" value="G_PROTEIN_RECEP_F2_4"/>
    <property type="match status" value="1"/>
</dbReference>
<feature type="transmembrane region" description="Helical" evidence="11">
    <location>
        <begin position="499"/>
        <end position="518"/>
    </location>
</feature>
<feature type="transmembrane region" description="Helical" evidence="11">
    <location>
        <begin position="211"/>
        <end position="232"/>
    </location>
</feature>
<dbReference type="Proteomes" id="UP000288716">
    <property type="component" value="Unassembled WGS sequence"/>
</dbReference>
<gene>
    <name evidence="15" type="ORF">B4U80_06096</name>
</gene>
<dbReference type="GO" id="GO:0005929">
    <property type="term" value="C:cilium"/>
    <property type="evidence" value="ECO:0007669"/>
    <property type="project" value="TreeGrafter"/>
</dbReference>
<dbReference type="InterPro" id="IPR015526">
    <property type="entry name" value="Frizzled/SFRP"/>
</dbReference>
<feature type="signal peptide" evidence="12">
    <location>
        <begin position="1"/>
        <end position="17"/>
    </location>
</feature>
<dbReference type="OrthoDB" id="10064659at2759"/>
<dbReference type="GO" id="GO:0030425">
    <property type="term" value="C:dendrite"/>
    <property type="evidence" value="ECO:0007669"/>
    <property type="project" value="TreeGrafter"/>
</dbReference>
<feature type="transmembrane region" description="Helical" evidence="11">
    <location>
        <begin position="244"/>
        <end position="265"/>
    </location>
</feature>
<keyword evidence="4 11" id="KW-0812">Transmembrane</keyword>
<accession>A0A443SAP4</accession>
<name>A0A443SAP4_9ACAR</name>
<evidence type="ECO:0000256" key="11">
    <source>
        <dbReference type="SAM" id="Phobius"/>
    </source>
</evidence>
<comment type="caution">
    <text evidence="15">The sequence shown here is derived from an EMBL/GenBank/DDBJ whole genome shotgun (WGS) entry which is preliminary data.</text>
</comment>
<dbReference type="PANTHER" id="PTHR11309:SF35">
    <property type="entry name" value="PROTEIN SMOOTHENED"/>
    <property type="match status" value="1"/>
</dbReference>
<evidence type="ECO:0000256" key="6">
    <source>
        <dbReference type="ARBA" id="ARBA00023136"/>
    </source>
</evidence>
<dbReference type="PRINTS" id="PR00489">
    <property type="entry name" value="FRIZZLED"/>
</dbReference>
<dbReference type="InterPro" id="IPR020067">
    <property type="entry name" value="Frizzled_dom"/>
</dbReference>
<dbReference type="VEuPathDB" id="VectorBase:LDEU007409"/>
<keyword evidence="5 11" id="KW-1133">Transmembrane helix</keyword>
<evidence type="ECO:0000256" key="8">
    <source>
        <dbReference type="ARBA" id="ARBA00023170"/>
    </source>
</evidence>
<keyword evidence="6 11" id="KW-0472">Membrane</keyword>
<dbReference type="GO" id="GO:0007417">
    <property type="term" value="P:central nervous system development"/>
    <property type="evidence" value="ECO:0007669"/>
    <property type="project" value="TreeGrafter"/>
</dbReference>
<feature type="disulfide bond" evidence="9">
    <location>
        <begin position="90"/>
        <end position="128"/>
    </location>
</feature>
<dbReference type="SUPFAM" id="SSF63501">
    <property type="entry name" value="Frizzled cysteine-rich domain"/>
    <property type="match status" value="1"/>
</dbReference>
<evidence type="ECO:0000256" key="2">
    <source>
        <dbReference type="ARBA" id="ARBA00008077"/>
    </source>
</evidence>
<evidence type="ECO:0000256" key="5">
    <source>
        <dbReference type="ARBA" id="ARBA00022989"/>
    </source>
</evidence>
<dbReference type="SMART" id="SM00063">
    <property type="entry name" value="FRI"/>
    <property type="match status" value="1"/>
</dbReference>
<dbReference type="GO" id="GO:0004888">
    <property type="term" value="F:transmembrane signaling receptor activity"/>
    <property type="evidence" value="ECO:0007669"/>
    <property type="project" value="InterPro"/>
</dbReference>
<dbReference type="GO" id="GO:0071679">
    <property type="term" value="P:commissural neuron axon guidance"/>
    <property type="evidence" value="ECO:0007669"/>
    <property type="project" value="TreeGrafter"/>
</dbReference>
<keyword evidence="3" id="KW-0217">Developmental protein</keyword>
<proteinExistence type="inferred from homology"/>
<evidence type="ECO:0000259" key="13">
    <source>
        <dbReference type="PROSITE" id="PS50038"/>
    </source>
</evidence>
<dbReference type="SMART" id="SM01330">
    <property type="entry name" value="Frizzled"/>
    <property type="match status" value="1"/>
</dbReference>